<dbReference type="OrthoDB" id="10495728at2759"/>
<keyword evidence="3" id="KW-1185">Reference proteome</keyword>
<dbReference type="SUPFAM" id="SSF81383">
    <property type="entry name" value="F-box domain"/>
    <property type="match status" value="1"/>
</dbReference>
<evidence type="ECO:0000313" key="2">
    <source>
        <dbReference type="EMBL" id="TKR87813.1"/>
    </source>
</evidence>
<evidence type="ECO:0000259" key="1">
    <source>
        <dbReference type="PROSITE" id="PS50181"/>
    </source>
</evidence>
<name>A0A4U5NX23_STECR</name>
<protein>
    <recommendedName>
        <fullName evidence="1">F-box domain-containing protein</fullName>
    </recommendedName>
</protein>
<feature type="domain" description="F-box" evidence="1">
    <location>
        <begin position="5"/>
        <end position="59"/>
    </location>
</feature>
<reference evidence="2 3" key="1">
    <citation type="journal article" date="2015" name="Genome Biol.">
        <title>Comparative genomics of Steinernema reveals deeply conserved gene regulatory networks.</title>
        <authorList>
            <person name="Dillman A.R."/>
            <person name="Macchietto M."/>
            <person name="Porter C.F."/>
            <person name="Rogers A."/>
            <person name="Williams B."/>
            <person name="Antoshechkin I."/>
            <person name="Lee M.M."/>
            <person name="Goodwin Z."/>
            <person name="Lu X."/>
            <person name="Lewis E.E."/>
            <person name="Goodrich-Blair H."/>
            <person name="Stock S.P."/>
            <person name="Adams B.J."/>
            <person name="Sternberg P.W."/>
            <person name="Mortazavi A."/>
        </authorList>
    </citation>
    <scope>NUCLEOTIDE SEQUENCE [LARGE SCALE GENOMIC DNA]</scope>
    <source>
        <strain evidence="2 3">ALL</strain>
    </source>
</reference>
<dbReference type="InterPro" id="IPR036047">
    <property type="entry name" value="F-box-like_dom_sf"/>
</dbReference>
<dbReference type="CDD" id="cd09917">
    <property type="entry name" value="F-box_SF"/>
    <property type="match status" value="1"/>
</dbReference>
<comment type="caution">
    <text evidence="2">The sequence shown here is derived from an EMBL/GenBank/DDBJ whole genome shotgun (WGS) entry which is preliminary data.</text>
</comment>
<organism evidence="2 3">
    <name type="scientific">Steinernema carpocapsae</name>
    <name type="common">Entomopathogenic nematode</name>
    <dbReference type="NCBI Taxonomy" id="34508"/>
    <lineage>
        <taxon>Eukaryota</taxon>
        <taxon>Metazoa</taxon>
        <taxon>Ecdysozoa</taxon>
        <taxon>Nematoda</taxon>
        <taxon>Chromadorea</taxon>
        <taxon>Rhabditida</taxon>
        <taxon>Tylenchina</taxon>
        <taxon>Panagrolaimomorpha</taxon>
        <taxon>Strongyloidoidea</taxon>
        <taxon>Steinernematidae</taxon>
        <taxon>Steinernema</taxon>
    </lineage>
</organism>
<dbReference type="InterPro" id="IPR001810">
    <property type="entry name" value="F-box_dom"/>
</dbReference>
<reference evidence="2 3" key="2">
    <citation type="journal article" date="2019" name="G3 (Bethesda)">
        <title>Hybrid Assembly of the Genome of the Entomopathogenic Nematode Steinernema carpocapsae Identifies the X-Chromosome.</title>
        <authorList>
            <person name="Serra L."/>
            <person name="Macchietto M."/>
            <person name="Macias-Munoz A."/>
            <person name="McGill C.J."/>
            <person name="Rodriguez I.M."/>
            <person name="Rodriguez B."/>
            <person name="Murad R."/>
            <person name="Mortazavi A."/>
        </authorList>
    </citation>
    <scope>NUCLEOTIDE SEQUENCE [LARGE SCALE GENOMIC DNA]</scope>
    <source>
        <strain evidence="2 3">ALL</strain>
    </source>
</reference>
<dbReference type="Proteomes" id="UP000298663">
    <property type="component" value="Unassembled WGS sequence"/>
</dbReference>
<dbReference type="EMBL" id="AZBU02000003">
    <property type="protein sequence ID" value="TKR87813.1"/>
    <property type="molecule type" value="Genomic_DNA"/>
</dbReference>
<dbReference type="AlphaFoldDB" id="A0A4U5NX23"/>
<dbReference type="PROSITE" id="PS50181">
    <property type="entry name" value="FBOX"/>
    <property type="match status" value="1"/>
</dbReference>
<proteinExistence type="predicted"/>
<evidence type="ECO:0000313" key="3">
    <source>
        <dbReference type="Proteomes" id="UP000298663"/>
    </source>
</evidence>
<sequence length="438" mass="50698">MASSSPSLLTIPDEVLTKIFGFLNPQTLLHGTRAACQKLRLFSRRYGKKIELDLVTESLDITVIESKSHFHKIGLKDFNAKNVEAAMEFFSCLPEVFTVTRATVQLPGRFPTKPPKYVSTRELCEVAQQFARFFKVKSLTIDAGYVIMDEEKFDELKLVINTFSRHGLEQFVMMANFNSRHLRYVLDLLLANNARLSNFFTLVQTKTDLQYLMDHFVEHHIRAASREFNMYIKVEESIKTEDLEQILHEFGRDMSTKPVLLKSSFFTTDLQSHIGHFEPARVFIQNQISPYLGYKVDVTSTREGLYIMPAQQFPSFSIFLGLIPVESAASKKVMTITAKTDVLINISYSYRNNIFRLVADQIAHLDFEDIFKRRAAICEDEEEEEIETKKIFVTYVETNDFVETDFPLDEKWLEFDAREDPPHEDELKEDLPFSLVIQ</sequence>
<accession>A0A4U5NX23</accession>
<gene>
    <name evidence="2" type="ORF">L596_012154</name>
</gene>